<proteinExistence type="predicted"/>
<gene>
    <name evidence="1" type="ORF">HOLleu_00812</name>
</gene>
<dbReference type="OrthoDB" id="6159292at2759"/>
<reference evidence="1" key="1">
    <citation type="submission" date="2021-10" db="EMBL/GenBank/DDBJ databases">
        <title>Tropical sea cucumber genome reveals ecological adaptation and Cuvierian tubules defense mechanism.</title>
        <authorList>
            <person name="Chen T."/>
        </authorList>
    </citation>
    <scope>NUCLEOTIDE SEQUENCE</scope>
    <source>
        <strain evidence="1">Nanhai2018</strain>
        <tissue evidence="1">Muscle</tissue>
    </source>
</reference>
<dbReference type="PANTHER" id="PTHR46704">
    <property type="entry name" value="CXC DOMAIN-CONTAINING PROTEIN-RELATED"/>
    <property type="match status" value="1"/>
</dbReference>
<name>A0A9Q1HJW8_HOLLE</name>
<keyword evidence="2" id="KW-1185">Reference proteome</keyword>
<protein>
    <submittedName>
        <fullName evidence="1">Uncharacterized protein</fullName>
    </submittedName>
</protein>
<organism evidence="1 2">
    <name type="scientific">Holothuria leucospilota</name>
    <name type="common">Black long sea cucumber</name>
    <name type="synonym">Mertensiothuria leucospilota</name>
    <dbReference type="NCBI Taxonomy" id="206669"/>
    <lineage>
        <taxon>Eukaryota</taxon>
        <taxon>Metazoa</taxon>
        <taxon>Echinodermata</taxon>
        <taxon>Eleutherozoa</taxon>
        <taxon>Echinozoa</taxon>
        <taxon>Holothuroidea</taxon>
        <taxon>Aspidochirotacea</taxon>
        <taxon>Aspidochirotida</taxon>
        <taxon>Holothuriidae</taxon>
        <taxon>Holothuria</taxon>
    </lineage>
</organism>
<dbReference type="Proteomes" id="UP001152320">
    <property type="component" value="Chromosome 1"/>
</dbReference>
<dbReference type="EMBL" id="JAIZAY010000001">
    <property type="protein sequence ID" value="KAJ8048480.1"/>
    <property type="molecule type" value="Genomic_DNA"/>
</dbReference>
<dbReference type="PANTHER" id="PTHR46704:SF9">
    <property type="entry name" value="BHLH DOMAIN-CONTAINING PROTEIN"/>
    <property type="match status" value="1"/>
</dbReference>
<dbReference type="AlphaFoldDB" id="A0A9Q1HJW8"/>
<evidence type="ECO:0000313" key="2">
    <source>
        <dbReference type="Proteomes" id="UP001152320"/>
    </source>
</evidence>
<evidence type="ECO:0000313" key="1">
    <source>
        <dbReference type="EMBL" id="KAJ8048480.1"/>
    </source>
</evidence>
<accession>A0A9Q1HJW8</accession>
<comment type="caution">
    <text evidence="1">The sequence shown here is derived from an EMBL/GenBank/DDBJ whole genome shotgun (WGS) entry which is preliminary data.</text>
</comment>
<sequence length="212" mass="24221">MALLQQIKYSGITFGVLPDQILRMLLFFARSNGSKFVHFVRDRYMNNSIKNAERVKRGSCGVELIKIYADEQSVPKQWKKFLSGGSNKEALIEYLFKKWSNESNTLGDVTIFVAHGPVCHKLFQSPGSSNVSVEEVNALHCNHEEADTRMFLHCAYGWVMSENELSIDWMDLPPAPSSILEYVQCSCKKIEVSPKDMLVYPEWLAMHRPLQV</sequence>